<evidence type="ECO:0008006" key="4">
    <source>
        <dbReference type="Google" id="ProtNLM"/>
    </source>
</evidence>
<dbReference type="InterPro" id="IPR028994">
    <property type="entry name" value="Integrin_alpha_N"/>
</dbReference>
<dbReference type="Gene3D" id="3.90.930.1">
    <property type="match status" value="1"/>
</dbReference>
<reference evidence="2" key="1">
    <citation type="submission" date="2021-12" db="EMBL/GenBank/DDBJ databases">
        <title>Discovery of the Pendulisporaceae a myxobacterial family with distinct sporulation behavior and unique specialized metabolism.</title>
        <authorList>
            <person name="Garcia R."/>
            <person name="Popoff A."/>
            <person name="Bader C.D."/>
            <person name="Loehr J."/>
            <person name="Walesch S."/>
            <person name="Walt C."/>
            <person name="Boldt J."/>
            <person name="Bunk B."/>
            <person name="Haeckl F.J.F.P.J."/>
            <person name="Gunesch A.P."/>
            <person name="Birkelbach J."/>
            <person name="Nuebel U."/>
            <person name="Pietschmann T."/>
            <person name="Bach T."/>
            <person name="Mueller R."/>
        </authorList>
    </citation>
    <scope>NUCLEOTIDE SEQUENCE</scope>
    <source>
        <strain evidence="2">MSr11367</strain>
    </source>
</reference>
<evidence type="ECO:0000313" key="3">
    <source>
        <dbReference type="Proteomes" id="UP001374803"/>
    </source>
</evidence>
<evidence type="ECO:0000256" key="1">
    <source>
        <dbReference type="SAM" id="MobiDB-lite"/>
    </source>
</evidence>
<feature type="region of interest" description="Disordered" evidence="1">
    <location>
        <begin position="213"/>
        <end position="279"/>
    </location>
</feature>
<name>A0ABZ2LGU2_9BACT</name>
<proteinExistence type="predicted"/>
<dbReference type="Proteomes" id="UP001374803">
    <property type="component" value="Chromosome"/>
</dbReference>
<dbReference type="EMBL" id="CP089983">
    <property type="protein sequence ID" value="WXB09103.1"/>
    <property type="molecule type" value="Genomic_DNA"/>
</dbReference>
<feature type="compositionally biased region" description="Polar residues" evidence="1">
    <location>
        <begin position="244"/>
        <end position="256"/>
    </location>
</feature>
<keyword evidence="3" id="KW-1185">Reference proteome</keyword>
<protein>
    <recommendedName>
        <fullName evidence="4">Lipoprotein</fullName>
    </recommendedName>
</protein>
<accession>A0ABZ2LGU2</accession>
<evidence type="ECO:0000313" key="2">
    <source>
        <dbReference type="EMBL" id="WXB09103.1"/>
    </source>
</evidence>
<dbReference type="SUPFAM" id="SSF69318">
    <property type="entry name" value="Integrin alpha N-terminal domain"/>
    <property type="match status" value="1"/>
</dbReference>
<organism evidence="2 3">
    <name type="scientific">Pendulispora rubella</name>
    <dbReference type="NCBI Taxonomy" id="2741070"/>
    <lineage>
        <taxon>Bacteria</taxon>
        <taxon>Pseudomonadati</taxon>
        <taxon>Myxococcota</taxon>
        <taxon>Myxococcia</taxon>
        <taxon>Myxococcales</taxon>
        <taxon>Sorangiineae</taxon>
        <taxon>Pendulisporaceae</taxon>
        <taxon>Pendulispora</taxon>
    </lineage>
</organism>
<dbReference type="PROSITE" id="PS51257">
    <property type="entry name" value="PROKAR_LIPOPROTEIN"/>
    <property type="match status" value="1"/>
</dbReference>
<sequence length="279" mass="29254">MRVRFLRWASVAGGVGAGVAAFTVALAACGGGDSGVSNSKLPAGARSEVIQHEPCPETGAKVTLLDANGDGKPDIRRVADGSGKEVCRVTDLNYDGKPDMFQYFDKNGQLRRREADYDGDGVVEALEYYENGKLARRELDISGQHRLDTWDFFDASEKRIKRERDTDGDGRVDQWWSWSGDQVTIAFDKNNDGQPDPNDTMTLNASGAAVTTSATLDAGPGDAGPPLSTAAALGTGVDAGSASKPVTPQGADNQLLNAPGAKDAGAPKPKDAVKGGGKK</sequence>
<feature type="compositionally biased region" description="Low complexity" evidence="1">
    <location>
        <begin position="258"/>
        <end position="267"/>
    </location>
</feature>
<gene>
    <name evidence="2" type="ORF">LVJ94_17945</name>
</gene>
<dbReference type="RefSeq" id="WP_394838776.1">
    <property type="nucleotide sequence ID" value="NZ_CP089929.1"/>
</dbReference>